<dbReference type="InterPro" id="IPR016181">
    <property type="entry name" value="Acyl_CoA_acyltransferase"/>
</dbReference>
<organism evidence="2 3">
    <name type="scientific">Bifidobacterium favimelis</name>
    <dbReference type="NCBI Taxonomy" id="3122979"/>
    <lineage>
        <taxon>Bacteria</taxon>
        <taxon>Bacillati</taxon>
        <taxon>Actinomycetota</taxon>
        <taxon>Actinomycetes</taxon>
        <taxon>Bifidobacteriales</taxon>
        <taxon>Bifidobacteriaceae</taxon>
        <taxon>Bifidobacterium</taxon>
    </lineage>
</organism>
<dbReference type="Proteomes" id="UP001373159">
    <property type="component" value="Unassembled WGS sequence"/>
</dbReference>
<evidence type="ECO:0000313" key="3">
    <source>
        <dbReference type="Proteomes" id="UP001373159"/>
    </source>
</evidence>
<proteinExistence type="predicted"/>
<dbReference type="InterPro" id="IPR000182">
    <property type="entry name" value="GNAT_dom"/>
</dbReference>
<dbReference type="Pfam" id="PF00583">
    <property type="entry name" value="Acetyltransf_1"/>
    <property type="match status" value="1"/>
</dbReference>
<accession>A0ABU8ZP03</accession>
<dbReference type="SUPFAM" id="SSF55729">
    <property type="entry name" value="Acyl-CoA N-acyltransferases (Nat)"/>
    <property type="match status" value="1"/>
</dbReference>
<protein>
    <submittedName>
        <fullName evidence="2">GNAT family N-acetyltransferase</fullName>
    </submittedName>
</protein>
<dbReference type="RefSeq" id="WP_340469544.1">
    <property type="nucleotide sequence ID" value="NZ_JBANBB010000001.1"/>
</dbReference>
<sequence>MTDLDSGRTAKADRRVAVRPLVWDDVDSLVGEFDRTWKVDEPEGGEVSRLSAAHFILQYLTETTRGAVATLDGRFMGVTLLGVKGDPVLFDRAADLLPQVDRQLGRTGLGTRFLADAVAWRDTEVALEGQVGLDGPEGAELKLFLVAKEARGHGVGRTLWSDLLDYLAGHRVERFYLHTDSSCDVGYYDHQGMERLAELKSGDYPDFARRMGAAAGKEAAGGNLRPEGDFYEGVDDIFIYAGSVRDQIRRGR</sequence>
<dbReference type="PROSITE" id="PS51186">
    <property type="entry name" value="GNAT"/>
    <property type="match status" value="1"/>
</dbReference>
<comment type="caution">
    <text evidence="2">The sequence shown here is derived from an EMBL/GenBank/DDBJ whole genome shotgun (WGS) entry which is preliminary data.</text>
</comment>
<dbReference type="CDD" id="cd04301">
    <property type="entry name" value="NAT_SF"/>
    <property type="match status" value="1"/>
</dbReference>
<name>A0ABU8ZP03_9BIFI</name>
<dbReference type="EMBL" id="JBANBB010000001">
    <property type="protein sequence ID" value="MEK0306973.1"/>
    <property type="molecule type" value="Genomic_DNA"/>
</dbReference>
<keyword evidence="3" id="KW-1185">Reference proteome</keyword>
<gene>
    <name evidence="2" type="ORF">V8P97_05800</name>
</gene>
<feature type="domain" description="N-acetyltransferase" evidence="1">
    <location>
        <begin position="83"/>
        <end position="216"/>
    </location>
</feature>
<evidence type="ECO:0000259" key="1">
    <source>
        <dbReference type="PROSITE" id="PS51186"/>
    </source>
</evidence>
<reference evidence="2 3" key="1">
    <citation type="submission" date="2024-02" db="EMBL/GenBank/DDBJ databases">
        <title>Bifidobacterium honeyensis sp. nov., isolated from the comb honey.</title>
        <authorList>
            <person name="Liu W."/>
            <person name="Li Y."/>
        </authorList>
    </citation>
    <scope>NUCLEOTIDE SEQUENCE [LARGE SCALE GENOMIC DNA]</scope>
    <source>
        <strain evidence="2 3">IMAU50988</strain>
    </source>
</reference>
<dbReference type="Gene3D" id="3.40.630.30">
    <property type="match status" value="1"/>
</dbReference>
<evidence type="ECO:0000313" key="2">
    <source>
        <dbReference type="EMBL" id="MEK0306973.1"/>
    </source>
</evidence>